<dbReference type="GeneID" id="7451349"/>
<dbReference type="GO" id="GO:0008289">
    <property type="term" value="F:lipid binding"/>
    <property type="evidence" value="ECO:0007669"/>
    <property type="project" value="InterPro"/>
</dbReference>
<dbReference type="PROSITE" id="PS50848">
    <property type="entry name" value="START"/>
    <property type="match status" value="1"/>
</dbReference>
<dbReference type="SUPFAM" id="SSF55961">
    <property type="entry name" value="Bet v1-like"/>
    <property type="match status" value="1"/>
</dbReference>
<dbReference type="InterPro" id="IPR023393">
    <property type="entry name" value="START-like_dom_sf"/>
</dbReference>
<reference evidence="3 4" key="1">
    <citation type="journal article" date="2004" name="Science">
        <title>The genome of the diatom Thalassiosira pseudonana: ecology, evolution, and metabolism.</title>
        <authorList>
            <person name="Armbrust E.V."/>
            <person name="Berges J.A."/>
            <person name="Bowler C."/>
            <person name="Green B.R."/>
            <person name="Martinez D."/>
            <person name="Putnam N.H."/>
            <person name="Zhou S."/>
            <person name="Allen A.E."/>
            <person name="Apt K.E."/>
            <person name="Bechner M."/>
            <person name="Brzezinski M.A."/>
            <person name="Chaal B.K."/>
            <person name="Chiovitti A."/>
            <person name="Davis A.K."/>
            <person name="Demarest M.S."/>
            <person name="Detter J.C."/>
            <person name="Glavina T."/>
            <person name="Goodstein D."/>
            <person name="Hadi M.Z."/>
            <person name="Hellsten U."/>
            <person name="Hildebrand M."/>
            <person name="Jenkins B.D."/>
            <person name="Jurka J."/>
            <person name="Kapitonov V.V."/>
            <person name="Kroger N."/>
            <person name="Lau W.W."/>
            <person name="Lane T.W."/>
            <person name="Larimer F.W."/>
            <person name="Lippmeier J.C."/>
            <person name="Lucas S."/>
            <person name="Medina M."/>
            <person name="Montsant A."/>
            <person name="Obornik M."/>
            <person name="Parker M.S."/>
            <person name="Palenik B."/>
            <person name="Pazour G.J."/>
            <person name="Richardson P.M."/>
            <person name="Rynearson T.A."/>
            <person name="Saito M.A."/>
            <person name="Schwartz D.C."/>
            <person name="Thamatrakoln K."/>
            <person name="Valentin K."/>
            <person name="Vardi A."/>
            <person name="Wilkerson F.P."/>
            <person name="Rokhsar D.S."/>
        </authorList>
    </citation>
    <scope>NUCLEOTIDE SEQUENCE [LARGE SCALE GENOMIC DNA]</scope>
    <source>
        <strain evidence="3 4">CCMP1335</strain>
    </source>
</reference>
<reference evidence="3 4" key="2">
    <citation type="journal article" date="2008" name="Nature">
        <title>The Phaeodactylum genome reveals the evolutionary history of diatom genomes.</title>
        <authorList>
            <person name="Bowler C."/>
            <person name="Allen A.E."/>
            <person name="Badger J.H."/>
            <person name="Grimwood J."/>
            <person name="Jabbari K."/>
            <person name="Kuo A."/>
            <person name="Maheswari U."/>
            <person name="Martens C."/>
            <person name="Maumus F."/>
            <person name="Otillar R.P."/>
            <person name="Rayko E."/>
            <person name="Salamov A."/>
            <person name="Vandepoele K."/>
            <person name="Beszteri B."/>
            <person name="Gruber A."/>
            <person name="Heijde M."/>
            <person name="Katinka M."/>
            <person name="Mock T."/>
            <person name="Valentin K."/>
            <person name="Verret F."/>
            <person name="Berges J.A."/>
            <person name="Brownlee C."/>
            <person name="Cadoret J.P."/>
            <person name="Chiovitti A."/>
            <person name="Choi C.J."/>
            <person name="Coesel S."/>
            <person name="De Martino A."/>
            <person name="Detter J.C."/>
            <person name="Durkin C."/>
            <person name="Falciatore A."/>
            <person name="Fournet J."/>
            <person name="Haruta M."/>
            <person name="Huysman M.J."/>
            <person name="Jenkins B.D."/>
            <person name="Jiroutova K."/>
            <person name="Jorgensen R.E."/>
            <person name="Joubert Y."/>
            <person name="Kaplan A."/>
            <person name="Kroger N."/>
            <person name="Kroth P.G."/>
            <person name="La Roche J."/>
            <person name="Lindquist E."/>
            <person name="Lommer M."/>
            <person name="Martin-Jezequel V."/>
            <person name="Lopez P.J."/>
            <person name="Lucas S."/>
            <person name="Mangogna M."/>
            <person name="McGinnis K."/>
            <person name="Medlin L.K."/>
            <person name="Montsant A."/>
            <person name="Oudot-Le Secq M.P."/>
            <person name="Napoli C."/>
            <person name="Obornik M."/>
            <person name="Parker M.S."/>
            <person name="Petit J.L."/>
            <person name="Porcel B.M."/>
            <person name="Poulsen N."/>
            <person name="Robison M."/>
            <person name="Rychlewski L."/>
            <person name="Rynearson T.A."/>
            <person name="Schmutz J."/>
            <person name="Shapiro H."/>
            <person name="Siaut M."/>
            <person name="Stanley M."/>
            <person name="Sussman M.R."/>
            <person name="Taylor A.R."/>
            <person name="Vardi A."/>
            <person name="von Dassow P."/>
            <person name="Vyverman W."/>
            <person name="Willis A."/>
            <person name="Wyrwicz L.S."/>
            <person name="Rokhsar D.S."/>
            <person name="Weissenbach J."/>
            <person name="Armbrust E.V."/>
            <person name="Green B.R."/>
            <person name="Van de Peer Y."/>
            <person name="Grigoriev I.V."/>
        </authorList>
    </citation>
    <scope>NUCLEOTIDE SEQUENCE [LARGE SCALE GENOMIC DNA]</scope>
    <source>
        <strain evidence="3 4">CCMP1335</strain>
    </source>
</reference>
<evidence type="ECO:0000313" key="4">
    <source>
        <dbReference type="Proteomes" id="UP000001449"/>
    </source>
</evidence>
<proteinExistence type="predicted"/>
<dbReference type="PaxDb" id="35128-Thaps4807"/>
<dbReference type="OMA" id="RFGECER"/>
<dbReference type="AlphaFoldDB" id="B8C0C6"/>
<name>B8C0C6_THAPS</name>
<dbReference type="InterPro" id="IPR002913">
    <property type="entry name" value="START_lipid-bd_dom"/>
</dbReference>
<dbReference type="KEGG" id="tps:THAPSDRAFT_4807"/>
<gene>
    <name evidence="3" type="ORF">THAPSDRAFT_4807</name>
</gene>
<feature type="chain" id="PRO_5002868874" description="START domain-containing protein" evidence="1">
    <location>
        <begin position="23"/>
        <end position="341"/>
    </location>
</feature>
<evidence type="ECO:0000256" key="1">
    <source>
        <dbReference type="SAM" id="SignalP"/>
    </source>
</evidence>
<evidence type="ECO:0000313" key="3">
    <source>
        <dbReference type="EMBL" id="EED93496.1"/>
    </source>
</evidence>
<dbReference type="RefSeq" id="XP_002289959.1">
    <property type="nucleotide sequence ID" value="XM_002289923.1"/>
</dbReference>
<protein>
    <recommendedName>
        <fullName evidence="2">START domain-containing protein</fullName>
    </recommendedName>
</protein>
<dbReference type="EMBL" id="CM000641">
    <property type="protein sequence ID" value="EED93496.1"/>
    <property type="molecule type" value="Genomic_DNA"/>
</dbReference>
<dbReference type="HOGENOM" id="CLU_772740_0_0_1"/>
<dbReference type="Proteomes" id="UP000001449">
    <property type="component" value="Chromosome 4"/>
</dbReference>
<accession>B8C0C6</accession>
<keyword evidence="4" id="KW-1185">Reference proteome</keyword>
<dbReference type="Gene3D" id="3.30.530.20">
    <property type="match status" value="1"/>
</dbReference>
<feature type="domain" description="START" evidence="2">
    <location>
        <begin position="89"/>
        <end position="279"/>
    </location>
</feature>
<dbReference type="eggNOG" id="ENOG502SKA6">
    <property type="taxonomic scope" value="Eukaryota"/>
</dbReference>
<dbReference type="InParanoid" id="B8C0C6"/>
<sequence length="341" mass="38262">MNSKSSLCALLYACVASNYANAFGVVEPTVARTPLIQRNEWKQGVEIELPDFDLLFDRIQTASPLAKQVMEGNTGDGFASVVDDGQLKWKKVEANARKNVHHIDKLDSFQNVKVPLLRFRSTIKGPCEGDLFSKFIMDIDERRRWDDQLANQEEMYPIDPRLAVSSTVLGDVDRFGECERIGVGYVQTKQGIISPREQLILGGHQRFSDGSTILWGTEMEEQHNHLLPPGQRHTRAKSHLFAATLTPTGDKSFDVEYLLQMDVGGGLPHFMTTPAIVDAVKKLFNHAAGYFEGGEGSELDLYLKSKYEDEKDFVVKVIDDDLDAHPHHQALRDSESLLFTP</sequence>
<evidence type="ECO:0000259" key="2">
    <source>
        <dbReference type="PROSITE" id="PS50848"/>
    </source>
</evidence>
<keyword evidence="1" id="KW-0732">Signal</keyword>
<feature type="signal peptide" evidence="1">
    <location>
        <begin position="1"/>
        <end position="22"/>
    </location>
</feature>
<organism evidence="3 4">
    <name type="scientific">Thalassiosira pseudonana</name>
    <name type="common">Marine diatom</name>
    <name type="synonym">Cyclotella nana</name>
    <dbReference type="NCBI Taxonomy" id="35128"/>
    <lineage>
        <taxon>Eukaryota</taxon>
        <taxon>Sar</taxon>
        <taxon>Stramenopiles</taxon>
        <taxon>Ochrophyta</taxon>
        <taxon>Bacillariophyta</taxon>
        <taxon>Coscinodiscophyceae</taxon>
        <taxon>Thalassiosirophycidae</taxon>
        <taxon>Thalassiosirales</taxon>
        <taxon>Thalassiosiraceae</taxon>
        <taxon>Thalassiosira</taxon>
    </lineage>
</organism>